<accession>A0ABU6NQQ0</accession>
<dbReference type="EMBL" id="JAROAS010000070">
    <property type="protein sequence ID" value="MED4130525.1"/>
    <property type="molecule type" value="Genomic_DNA"/>
</dbReference>
<comment type="caution">
    <text evidence="1">The sequence shown here is derived from an EMBL/GenBank/DDBJ whole genome shotgun (WGS) entry which is preliminary data.</text>
</comment>
<dbReference type="PANTHER" id="PTHR33221">
    <property type="entry name" value="WINGED HELIX-TURN-HELIX TRANSCRIPTIONAL REGULATOR, RRF2 FAMILY"/>
    <property type="match status" value="1"/>
</dbReference>
<evidence type="ECO:0000313" key="1">
    <source>
        <dbReference type="EMBL" id="MED4130525.1"/>
    </source>
</evidence>
<organism evidence="1 2">
    <name type="scientific">Shouchella miscanthi</name>
    <dbReference type="NCBI Taxonomy" id="2598861"/>
    <lineage>
        <taxon>Bacteria</taxon>
        <taxon>Bacillati</taxon>
        <taxon>Bacillota</taxon>
        <taxon>Bacilli</taxon>
        <taxon>Bacillales</taxon>
        <taxon>Bacillaceae</taxon>
        <taxon>Shouchella</taxon>
    </lineage>
</organism>
<reference evidence="1 2" key="1">
    <citation type="submission" date="2023-03" db="EMBL/GenBank/DDBJ databases">
        <title>Bacillus Genome Sequencing.</title>
        <authorList>
            <person name="Dunlap C."/>
        </authorList>
    </citation>
    <scope>NUCLEOTIDE SEQUENCE [LARGE SCALE GENOMIC DNA]</scope>
    <source>
        <strain evidence="1 2">B-4107</strain>
    </source>
</reference>
<dbReference type="InterPro" id="IPR036390">
    <property type="entry name" value="WH_DNA-bd_sf"/>
</dbReference>
<gene>
    <name evidence="1" type="ORF">P5F74_20640</name>
</gene>
<dbReference type="Gene3D" id="1.10.10.10">
    <property type="entry name" value="Winged helix-like DNA-binding domain superfamily/Winged helix DNA-binding domain"/>
    <property type="match status" value="1"/>
</dbReference>
<dbReference type="Proteomes" id="UP001341820">
    <property type="component" value="Unassembled WGS sequence"/>
</dbReference>
<dbReference type="PANTHER" id="PTHR33221:SF15">
    <property type="entry name" value="HTH-TYPE TRANSCRIPTIONAL REGULATOR YWGB-RELATED"/>
    <property type="match status" value="1"/>
</dbReference>
<dbReference type="Pfam" id="PF02082">
    <property type="entry name" value="Rrf2"/>
    <property type="match status" value="1"/>
</dbReference>
<sequence>MINTRLSVAIHILALISKDNTLSSEKIASSVNTNPVVIRRIRGQLKKAGIIDVKRGLSGASLTRNPIDIDLLDIYRAVHINEELFRVHNNPNPECEVGRNIQSTLNSTFDEVQAKLENELKNITLDYVINKLQ</sequence>
<dbReference type="RefSeq" id="WP_035394510.1">
    <property type="nucleotide sequence ID" value="NZ_JAROAS010000070.1"/>
</dbReference>
<name>A0ABU6NQQ0_9BACI</name>
<dbReference type="SUPFAM" id="SSF46785">
    <property type="entry name" value="Winged helix' DNA-binding domain"/>
    <property type="match status" value="1"/>
</dbReference>
<dbReference type="InterPro" id="IPR000944">
    <property type="entry name" value="Tscrpt_reg_Rrf2"/>
</dbReference>
<proteinExistence type="predicted"/>
<dbReference type="PROSITE" id="PS51197">
    <property type="entry name" value="HTH_RRF2_2"/>
    <property type="match status" value="1"/>
</dbReference>
<protein>
    <submittedName>
        <fullName evidence="1">Rrf2 family transcriptional regulator</fullName>
    </submittedName>
</protein>
<evidence type="ECO:0000313" key="2">
    <source>
        <dbReference type="Proteomes" id="UP001341820"/>
    </source>
</evidence>
<dbReference type="InterPro" id="IPR036388">
    <property type="entry name" value="WH-like_DNA-bd_sf"/>
</dbReference>
<keyword evidence="2" id="KW-1185">Reference proteome</keyword>